<evidence type="ECO:0000259" key="2">
    <source>
        <dbReference type="Pfam" id="PF09347"/>
    </source>
</evidence>
<gene>
    <name evidence="3" type="ORF">H7K45_30400</name>
</gene>
<evidence type="ECO:0000256" key="1">
    <source>
        <dbReference type="SAM" id="MobiDB-lite"/>
    </source>
</evidence>
<evidence type="ECO:0000313" key="4">
    <source>
        <dbReference type="Proteomes" id="UP001141629"/>
    </source>
</evidence>
<name>A0A9X2ZBV0_9MYCO</name>
<dbReference type="EMBL" id="JACKVK010000022">
    <property type="protein sequence ID" value="MCV7424860.1"/>
    <property type="molecule type" value="Genomic_DNA"/>
</dbReference>
<dbReference type="NCBIfam" id="TIGR03425">
    <property type="entry name" value="urea_degr_2"/>
    <property type="match status" value="1"/>
</dbReference>
<dbReference type="Pfam" id="PF09347">
    <property type="entry name" value="DUF1989"/>
    <property type="match status" value="1"/>
</dbReference>
<protein>
    <submittedName>
        <fullName evidence="3">DUF1989 domain-containing protein</fullName>
    </submittedName>
</protein>
<sequence>MSSDRYVGRGPTSRAPGATVTSDVRDSPPADNPDTATTAGAKAHARAQHGRTADAMRHVPATSSPTPPDGVPADCLTWSETVAPGGYTTAVLARGTRIRLTDLEGDACAHVLIHRADGPHERLNVADTVKVPWQAYLGTGHPVLSGFGRVLATVVADTSGRHDALAGTTTRHGNDERFGAGAPESASPAGRELLLLAALKNGLGPRDVVPSVSFFKGVRVDADGTFDWQGSAGPGTHVDLLLHVDAIVSLANTAHPLDPRPAFTCSALRMHAWPAVDDLHHLLAGDLVGPLRPEHRQAAANTDADLLARGVL</sequence>
<keyword evidence="4" id="KW-1185">Reference proteome</keyword>
<evidence type="ECO:0000313" key="3">
    <source>
        <dbReference type="EMBL" id="MCV7424860.1"/>
    </source>
</evidence>
<accession>A0A9X2ZBV0</accession>
<feature type="region of interest" description="Disordered" evidence="1">
    <location>
        <begin position="164"/>
        <end position="185"/>
    </location>
</feature>
<dbReference type="PANTHER" id="PTHR31527:SF0">
    <property type="entry name" value="RE64534P"/>
    <property type="match status" value="1"/>
</dbReference>
<reference evidence="3" key="1">
    <citation type="submission" date="2020-07" db="EMBL/GenBank/DDBJ databases">
        <authorList>
            <person name="Pettersson B.M.F."/>
            <person name="Behra P.R.K."/>
            <person name="Ramesh M."/>
            <person name="Das S."/>
            <person name="Dasgupta S."/>
            <person name="Kirsebom L.A."/>
        </authorList>
    </citation>
    <scope>NUCLEOTIDE SEQUENCE</scope>
    <source>
        <strain evidence="3">DSM 44838</strain>
    </source>
</reference>
<reference evidence="3" key="2">
    <citation type="journal article" date="2022" name="BMC Genomics">
        <title>Comparative genome analysis of mycobacteria focusing on tRNA and non-coding RNA.</title>
        <authorList>
            <person name="Behra P.R.K."/>
            <person name="Pettersson B.M.F."/>
            <person name="Ramesh M."/>
            <person name="Das S."/>
            <person name="Dasgupta S."/>
            <person name="Kirsebom L.A."/>
        </authorList>
    </citation>
    <scope>NUCLEOTIDE SEQUENCE</scope>
    <source>
        <strain evidence="3">DSM 44838</strain>
    </source>
</reference>
<proteinExistence type="predicted"/>
<feature type="region of interest" description="Disordered" evidence="1">
    <location>
        <begin position="1"/>
        <end position="72"/>
    </location>
</feature>
<comment type="caution">
    <text evidence="3">The sequence shown here is derived from an EMBL/GenBank/DDBJ whole genome shotgun (WGS) entry which is preliminary data.</text>
</comment>
<dbReference type="Proteomes" id="UP001141629">
    <property type="component" value="Unassembled WGS sequence"/>
</dbReference>
<dbReference type="InterPro" id="IPR018959">
    <property type="entry name" value="DUF1989"/>
</dbReference>
<dbReference type="PANTHER" id="PTHR31527">
    <property type="entry name" value="RE64534P"/>
    <property type="match status" value="1"/>
</dbReference>
<dbReference type="InterPro" id="IPR017792">
    <property type="entry name" value="UAAP1"/>
</dbReference>
<feature type="domain" description="DUF1989" evidence="2">
    <location>
        <begin position="80"/>
        <end position="247"/>
    </location>
</feature>
<organism evidence="3 4">
    <name type="scientific">Mycobacterium yunnanensis</name>
    <dbReference type="NCBI Taxonomy" id="368477"/>
    <lineage>
        <taxon>Bacteria</taxon>
        <taxon>Bacillati</taxon>
        <taxon>Actinomycetota</taxon>
        <taxon>Actinomycetes</taxon>
        <taxon>Mycobacteriales</taxon>
        <taxon>Mycobacteriaceae</taxon>
        <taxon>Mycobacterium</taxon>
    </lineage>
</organism>
<dbReference type="AlphaFoldDB" id="A0A9X2ZBV0"/>